<dbReference type="Proteomes" id="UP001171916">
    <property type="component" value="Unassembled WGS sequence"/>
</dbReference>
<protein>
    <submittedName>
        <fullName evidence="6">Lysophospholipid acyltransferase family protein</fullName>
    </submittedName>
</protein>
<evidence type="ECO:0000256" key="1">
    <source>
        <dbReference type="ARBA" id="ARBA00005189"/>
    </source>
</evidence>
<organism evidence="6 7">
    <name type="scientific">Algoriphagus sediminis</name>
    <dbReference type="NCBI Taxonomy" id="3057113"/>
    <lineage>
        <taxon>Bacteria</taxon>
        <taxon>Pseudomonadati</taxon>
        <taxon>Bacteroidota</taxon>
        <taxon>Cytophagia</taxon>
        <taxon>Cytophagales</taxon>
        <taxon>Cyclobacteriaceae</taxon>
        <taxon>Algoriphagus</taxon>
    </lineage>
</organism>
<dbReference type="PANTHER" id="PTHR10434">
    <property type="entry name" value="1-ACYL-SN-GLYCEROL-3-PHOSPHATE ACYLTRANSFERASE"/>
    <property type="match status" value="1"/>
</dbReference>
<dbReference type="EMBL" id="JAUEPH010000008">
    <property type="protein sequence ID" value="MDN3205683.1"/>
    <property type="molecule type" value="Genomic_DNA"/>
</dbReference>
<dbReference type="Pfam" id="PF01553">
    <property type="entry name" value="Acyltransferase"/>
    <property type="match status" value="1"/>
</dbReference>
<dbReference type="SMART" id="SM00563">
    <property type="entry name" value="PlsC"/>
    <property type="match status" value="1"/>
</dbReference>
<sequence>MLKVFQIIYSIYALLLFIILMMVFALFIIVPLLISPKGAKISFFFFRLWAGLWFFLCGVRYEIEGLEYIKKKSSYIFIFNHRSFVDAPIIPVSVPKEVHAIGKKELLKIPIFGLIVDRVAVWVDRTNPESRKASLEKVSKLIKSGVSVMIAPEGTRNGTDETLLPFKKGAFRLSAETQTPILPMAIIGADKILPKGGKLMSPGRIKVIFSQEMNPPKSSDEKSIEEFLELGRNRLEAMILTHE</sequence>
<name>A0ABT7YGM3_9BACT</name>
<reference evidence="6" key="1">
    <citation type="submission" date="2023-06" db="EMBL/GenBank/DDBJ databases">
        <title>Robiginitalea aurantiacus sp. nov. and Algoriphagus sediminis sp. nov., isolated from coastal sediment.</title>
        <authorList>
            <person name="Zhou Z.Y."/>
            <person name="An J."/>
            <person name="Jia Y.W."/>
            <person name="Du Z.J."/>
        </authorList>
    </citation>
    <scope>NUCLEOTIDE SEQUENCE</scope>
    <source>
        <strain evidence="6">C2-7</strain>
    </source>
</reference>
<evidence type="ECO:0000256" key="3">
    <source>
        <dbReference type="ARBA" id="ARBA00023315"/>
    </source>
</evidence>
<keyword evidence="7" id="KW-1185">Reference proteome</keyword>
<dbReference type="PANTHER" id="PTHR10434:SF66">
    <property type="entry name" value="PHOSPHOLIPID_GLYCEROL ACYLTRANSFERASE DOMAIN-CONTAINING PROTEIN"/>
    <property type="match status" value="1"/>
</dbReference>
<dbReference type="SUPFAM" id="SSF69593">
    <property type="entry name" value="Glycerol-3-phosphate (1)-acyltransferase"/>
    <property type="match status" value="1"/>
</dbReference>
<evidence type="ECO:0000259" key="5">
    <source>
        <dbReference type="SMART" id="SM00563"/>
    </source>
</evidence>
<evidence type="ECO:0000313" key="6">
    <source>
        <dbReference type="EMBL" id="MDN3205683.1"/>
    </source>
</evidence>
<keyword evidence="4" id="KW-0472">Membrane</keyword>
<dbReference type="RefSeq" id="WP_290002431.1">
    <property type="nucleotide sequence ID" value="NZ_JAUEPH010000008.1"/>
</dbReference>
<evidence type="ECO:0000256" key="4">
    <source>
        <dbReference type="SAM" id="Phobius"/>
    </source>
</evidence>
<evidence type="ECO:0000256" key="2">
    <source>
        <dbReference type="ARBA" id="ARBA00022679"/>
    </source>
</evidence>
<keyword evidence="2" id="KW-0808">Transferase</keyword>
<proteinExistence type="predicted"/>
<keyword evidence="4" id="KW-1133">Transmembrane helix</keyword>
<feature type="transmembrane region" description="Helical" evidence="4">
    <location>
        <begin position="12"/>
        <end position="35"/>
    </location>
</feature>
<feature type="domain" description="Phospholipid/glycerol acyltransferase" evidence="5">
    <location>
        <begin position="75"/>
        <end position="189"/>
    </location>
</feature>
<dbReference type="CDD" id="cd07989">
    <property type="entry name" value="LPLAT_AGPAT-like"/>
    <property type="match status" value="1"/>
</dbReference>
<keyword evidence="4" id="KW-0812">Transmembrane</keyword>
<comment type="caution">
    <text evidence="6">The sequence shown here is derived from an EMBL/GenBank/DDBJ whole genome shotgun (WGS) entry which is preliminary data.</text>
</comment>
<feature type="transmembrane region" description="Helical" evidence="4">
    <location>
        <begin position="41"/>
        <end position="63"/>
    </location>
</feature>
<evidence type="ECO:0000313" key="7">
    <source>
        <dbReference type="Proteomes" id="UP001171916"/>
    </source>
</evidence>
<comment type="pathway">
    <text evidence="1">Lipid metabolism.</text>
</comment>
<accession>A0ABT7YGM3</accession>
<dbReference type="InterPro" id="IPR002123">
    <property type="entry name" value="Plipid/glycerol_acylTrfase"/>
</dbReference>
<gene>
    <name evidence="6" type="ORF">QVH07_16090</name>
</gene>
<keyword evidence="3 6" id="KW-0012">Acyltransferase</keyword>
<dbReference type="GO" id="GO:0016746">
    <property type="term" value="F:acyltransferase activity"/>
    <property type="evidence" value="ECO:0007669"/>
    <property type="project" value="UniProtKB-KW"/>
</dbReference>